<feature type="domain" description="RING-type" evidence="8">
    <location>
        <begin position="22"/>
        <end position="56"/>
    </location>
</feature>
<dbReference type="InterPro" id="IPR017907">
    <property type="entry name" value="Znf_RING_CS"/>
</dbReference>
<evidence type="ECO:0000256" key="1">
    <source>
        <dbReference type="ARBA" id="ARBA00022723"/>
    </source>
</evidence>
<reference evidence="10" key="1">
    <citation type="journal article" date="2016" name="Nat. Commun.">
        <title>The Gonium pectorale genome demonstrates co-option of cell cycle regulation during the evolution of multicellularity.</title>
        <authorList>
            <person name="Hanschen E.R."/>
            <person name="Marriage T.N."/>
            <person name="Ferris P.J."/>
            <person name="Hamaji T."/>
            <person name="Toyoda A."/>
            <person name="Fujiyama A."/>
            <person name="Neme R."/>
            <person name="Noguchi H."/>
            <person name="Minakuchi Y."/>
            <person name="Suzuki M."/>
            <person name="Kawai-Toyooka H."/>
            <person name="Smith D.R."/>
            <person name="Sparks H."/>
            <person name="Anderson J."/>
            <person name="Bakaric R."/>
            <person name="Luria V."/>
            <person name="Karger A."/>
            <person name="Kirschner M.W."/>
            <person name="Durand P.M."/>
            <person name="Michod R.E."/>
            <person name="Nozaki H."/>
            <person name="Olson B.J."/>
        </authorList>
    </citation>
    <scope>NUCLEOTIDE SEQUENCE [LARGE SCALE GENOMIC DNA]</scope>
    <source>
        <strain evidence="10">NIES-2863</strain>
    </source>
</reference>
<dbReference type="InterPro" id="IPR051438">
    <property type="entry name" value="RNF_E3_ubiq-protein_ligase"/>
</dbReference>
<dbReference type="PANTHER" id="PTHR46016">
    <property type="entry name" value="ZINC FINGER, RING/FYVE/PHD-TYPE"/>
    <property type="match status" value="1"/>
</dbReference>
<dbReference type="GO" id="GO:0006511">
    <property type="term" value="P:ubiquitin-dependent protein catabolic process"/>
    <property type="evidence" value="ECO:0007669"/>
    <property type="project" value="TreeGrafter"/>
</dbReference>
<evidence type="ECO:0000256" key="2">
    <source>
        <dbReference type="ARBA" id="ARBA00022737"/>
    </source>
</evidence>
<comment type="caution">
    <text evidence="9">The sequence shown here is derived from an EMBL/GenBank/DDBJ whole genome shotgun (WGS) entry which is preliminary data.</text>
</comment>
<dbReference type="SUPFAM" id="SSF57850">
    <property type="entry name" value="RING/U-box"/>
    <property type="match status" value="1"/>
</dbReference>
<dbReference type="InterPro" id="IPR001841">
    <property type="entry name" value="Znf_RING"/>
</dbReference>
<accession>A0A150H356</accession>
<feature type="region of interest" description="Disordered" evidence="7">
    <location>
        <begin position="503"/>
        <end position="536"/>
    </location>
</feature>
<evidence type="ECO:0000256" key="5">
    <source>
        <dbReference type="ARBA" id="ARBA00022833"/>
    </source>
</evidence>
<evidence type="ECO:0000313" key="9">
    <source>
        <dbReference type="EMBL" id="KXZ56599.1"/>
    </source>
</evidence>
<feature type="compositionally biased region" description="Low complexity" evidence="7">
    <location>
        <begin position="503"/>
        <end position="518"/>
    </location>
</feature>
<feature type="region of interest" description="Disordered" evidence="7">
    <location>
        <begin position="405"/>
        <end position="464"/>
    </location>
</feature>
<feature type="compositionally biased region" description="Low complexity" evidence="7">
    <location>
        <begin position="407"/>
        <end position="428"/>
    </location>
</feature>
<keyword evidence="10" id="KW-1185">Reference proteome</keyword>
<dbReference type="GO" id="GO:0005737">
    <property type="term" value="C:cytoplasm"/>
    <property type="evidence" value="ECO:0007669"/>
    <property type="project" value="UniProtKB-ARBA"/>
</dbReference>
<dbReference type="SMART" id="SM00184">
    <property type="entry name" value="RING"/>
    <property type="match status" value="1"/>
</dbReference>
<evidence type="ECO:0000256" key="4">
    <source>
        <dbReference type="ARBA" id="ARBA00022803"/>
    </source>
</evidence>
<dbReference type="AlphaFoldDB" id="A0A150H356"/>
<dbReference type="GO" id="GO:0061630">
    <property type="term" value="F:ubiquitin protein ligase activity"/>
    <property type="evidence" value="ECO:0007669"/>
    <property type="project" value="TreeGrafter"/>
</dbReference>
<dbReference type="PROSITE" id="PS00518">
    <property type="entry name" value="ZF_RING_1"/>
    <property type="match status" value="1"/>
</dbReference>
<dbReference type="PRINTS" id="PR01478">
    <property type="entry name" value="LTB2RECEPTOR"/>
</dbReference>
<sequence length="591" mass="57949">MAACPLGFGGPGAGAELTPYHCQLCRGLLHEPVETDGCRHVFCAFCIRRFRDCPTCGADINSTKPKEDLAGSIRKLLLGHVKLLSRSVCPAAARPSPPSGAAACPVAPLAGPAAPLSPASALSGVAGGGAAPDLPSLLLQLALESLAGGNPEAAIARLEMCADALCSSAEAAAGTRDAGAGASASAAPDAASVVGASTAAQPAGNRRAGDVAPAAVTSARACSLPLTADAVDADAAGAGAGADADLSRRLAAARCDPDTASRLGAVLGSQGDCHRRLGDAAAAHRLYAASAACLAPWRGRSREADSALGVTHNKLGDLLLMAGRLAEAREQYEQALEIRRGAVAAAAARGGAGGQVGGAGRGGAAGVGAAEAEAEALEEATQDACDLATSLCKVADVRLAMQEEEQTAAAGAGAERPPQEQQDGQDQAAAERRGQGEPEGGPATGLAAADHRRQGAGQGPAPVGAAHEVGQLLQEARQALLRPEVAPFARACGLVADAEGDAGMEAGSEGQQGSAAPGSGAGPAKERADAEGAAAGGLAVGESARAGVAKGGEGGAGAAGLPKPLLQRYGRVWGAVEQLSARLQEMQVAAP</sequence>
<dbReference type="InterPro" id="IPR018957">
    <property type="entry name" value="Znf_C3HC4_RING-type"/>
</dbReference>
<name>A0A150H356_GONPE</name>
<evidence type="ECO:0000256" key="3">
    <source>
        <dbReference type="ARBA" id="ARBA00022771"/>
    </source>
</evidence>
<dbReference type="SUPFAM" id="SSF48452">
    <property type="entry name" value="TPR-like"/>
    <property type="match status" value="1"/>
</dbReference>
<dbReference type="Gene3D" id="1.25.40.10">
    <property type="entry name" value="Tetratricopeptide repeat domain"/>
    <property type="match status" value="1"/>
</dbReference>
<keyword evidence="1" id="KW-0479">Metal-binding</keyword>
<dbReference type="GO" id="GO:0004974">
    <property type="term" value="F:leukotriene receptor activity"/>
    <property type="evidence" value="ECO:0007669"/>
    <property type="project" value="InterPro"/>
</dbReference>
<dbReference type="GO" id="GO:0016020">
    <property type="term" value="C:membrane"/>
    <property type="evidence" value="ECO:0007669"/>
    <property type="project" value="InterPro"/>
</dbReference>
<dbReference type="Proteomes" id="UP000075714">
    <property type="component" value="Unassembled WGS sequence"/>
</dbReference>
<dbReference type="InterPro" id="IPR013105">
    <property type="entry name" value="TPR_2"/>
</dbReference>
<dbReference type="InterPro" id="IPR003982">
    <property type="entry name" value="Leukotriene_B4_typ-2_rcpt"/>
</dbReference>
<organism evidence="9 10">
    <name type="scientific">Gonium pectorale</name>
    <name type="common">Green alga</name>
    <dbReference type="NCBI Taxonomy" id="33097"/>
    <lineage>
        <taxon>Eukaryota</taxon>
        <taxon>Viridiplantae</taxon>
        <taxon>Chlorophyta</taxon>
        <taxon>core chlorophytes</taxon>
        <taxon>Chlorophyceae</taxon>
        <taxon>CS clade</taxon>
        <taxon>Chlamydomonadales</taxon>
        <taxon>Volvocaceae</taxon>
        <taxon>Gonium</taxon>
    </lineage>
</organism>
<dbReference type="EMBL" id="LSYV01000002">
    <property type="protein sequence ID" value="KXZ56599.1"/>
    <property type="molecule type" value="Genomic_DNA"/>
</dbReference>
<keyword evidence="5" id="KW-0862">Zinc</keyword>
<dbReference type="OrthoDB" id="550101at2759"/>
<dbReference type="Gene3D" id="3.30.40.10">
    <property type="entry name" value="Zinc/RING finger domain, C3HC4 (zinc finger)"/>
    <property type="match status" value="1"/>
</dbReference>
<dbReference type="PROSITE" id="PS50089">
    <property type="entry name" value="ZF_RING_2"/>
    <property type="match status" value="1"/>
</dbReference>
<proteinExistence type="predicted"/>
<evidence type="ECO:0000259" key="8">
    <source>
        <dbReference type="PROSITE" id="PS50089"/>
    </source>
</evidence>
<gene>
    <name evidence="9" type="ORF">GPECTOR_1g539</name>
</gene>
<dbReference type="Pfam" id="PF07719">
    <property type="entry name" value="TPR_2"/>
    <property type="match status" value="1"/>
</dbReference>
<dbReference type="GO" id="GO:0000209">
    <property type="term" value="P:protein polyubiquitination"/>
    <property type="evidence" value="ECO:0007669"/>
    <property type="project" value="TreeGrafter"/>
</dbReference>
<dbReference type="GO" id="GO:0008270">
    <property type="term" value="F:zinc ion binding"/>
    <property type="evidence" value="ECO:0007669"/>
    <property type="project" value="UniProtKB-KW"/>
</dbReference>
<keyword evidence="2" id="KW-0677">Repeat</keyword>
<evidence type="ECO:0000313" key="10">
    <source>
        <dbReference type="Proteomes" id="UP000075714"/>
    </source>
</evidence>
<evidence type="ECO:0000256" key="7">
    <source>
        <dbReference type="SAM" id="MobiDB-lite"/>
    </source>
</evidence>
<dbReference type="PANTHER" id="PTHR46016:SF1">
    <property type="entry name" value="RING-TYPE DOMAIN-CONTAINING PROTEIN"/>
    <property type="match status" value="1"/>
</dbReference>
<dbReference type="InterPro" id="IPR013083">
    <property type="entry name" value="Znf_RING/FYVE/PHD"/>
</dbReference>
<dbReference type="InterPro" id="IPR011990">
    <property type="entry name" value="TPR-like_helical_dom_sf"/>
</dbReference>
<evidence type="ECO:0000256" key="6">
    <source>
        <dbReference type="PROSITE-ProRule" id="PRU00175"/>
    </source>
</evidence>
<dbReference type="Pfam" id="PF00097">
    <property type="entry name" value="zf-C3HC4"/>
    <property type="match status" value="1"/>
</dbReference>
<keyword evidence="3 6" id="KW-0863">Zinc-finger</keyword>
<protein>
    <recommendedName>
        <fullName evidence="8">RING-type domain-containing protein</fullName>
    </recommendedName>
</protein>
<keyword evidence="4" id="KW-0802">TPR repeat</keyword>